<proteinExistence type="predicted"/>
<protein>
    <submittedName>
        <fullName evidence="1">Uncharacterized protein</fullName>
    </submittedName>
</protein>
<name>A0ABM9XWG5_YERBE</name>
<organism evidence="1 2">
    <name type="scientific">Yersinia bercovieri ATCC 43970</name>
    <dbReference type="NCBI Taxonomy" id="349968"/>
    <lineage>
        <taxon>Bacteria</taxon>
        <taxon>Pseudomonadati</taxon>
        <taxon>Pseudomonadota</taxon>
        <taxon>Gammaproteobacteria</taxon>
        <taxon>Enterobacterales</taxon>
        <taxon>Yersiniaceae</taxon>
        <taxon>Yersinia</taxon>
    </lineage>
</organism>
<sequence length="48" mass="5343">MAHWSLSIPLPLIALPLAVTDIHRPALCRWHGSLLNLPLSGEHNHESQ</sequence>
<accession>A0ABM9XWG5</accession>
<dbReference type="Proteomes" id="UP000010319">
    <property type="component" value="Unassembled WGS sequence"/>
</dbReference>
<dbReference type="EMBL" id="AALC02000044">
    <property type="protein sequence ID" value="EEQ05755.1"/>
    <property type="molecule type" value="Genomic_DNA"/>
</dbReference>
<evidence type="ECO:0000313" key="1">
    <source>
        <dbReference type="EMBL" id="EEQ05755.1"/>
    </source>
</evidence>
<keyword evidence="2" id="KW-1185">Reference proteome</keyword>
<gene>
    <name evidence="1" type="ORF">yberc0001_14410</name>
</gene>
<comment type="caution">
    <text evidence="1">The sequence shown here is derived from an EMBL/GenBank/DDBJ whole genome shotgun (WGS) entry which is preliminary data.</text>
</comment>
<evidence type="ECO:0000313" key="2">
    <source>
        <dbReference type="Proteomes" id="UP000010319"/>
    </source>
</evidence>
<reference evidence="1" key="1">
    <citation type="submission" date="2008-12" db="EMBL/GenBank/DDBJ databases">
        <title>Annotation of the Yersinia bercovieri ATCC 43970 genome.</title>
        <authorList>
            <person name="Read T.D."/>
            <person name="Akmal A."/>
            <person name="Bishop-Lilly K."/>
            <person name="Chen P.E."/>
            <person name="Cook C."/>
            <person name="Kiley M.P."/>
            <person name="Lentz S."/>
            <person name="Mateczun A."/>
            <person name="Nagarajan N."/>
            <person name="Nolan N."/>
            <person name="Osborne B.I."/>
            <person name="Pop M."/>
            <person name="Sozhamannan S."/>
            <person name="Stewart A.C."/>
            <person name="Sulakvelidze A."/>
            <person name="Thomason B."/>
            <person name="Willner K."/>
            <person name="Zwick M.E."/>
        </authorList>
    </citation>
    <scope>NUCLEOTIDE SEQUENCE [LARGE SCALE GENOMIC DNA]</scope>
    <source>
        <strain evidence="1">ATCC 43970</strain>
    </source>
</reference>